<dbReference type="SUPFAM" id="SSF52954">
    <property type="entry name" value="Class II aaRS ABD-related"/>
    <property type="match status" value="1"/>
</dbReference>
<dbReference type="Proteomes" id="UP001056834">
    <property type="component" value="Chromosome"/>
</dbReference>
<comment type="domain">
    <text evidence="10">Consists of three domains: the N-terminal catalytic domain, the editing domain and the C-terminal anticodon-binding domain.</text>
</comment>
<keyword evidence="6 10" id="KW-0067">ATP-binding</keyword>
<dbReference type="RefSeq" id="WP_250223482.1">
    <property type="nucleotide sequence ID" value="NZ_CP097762.1"/>
</dbReference>
<dbReference type="PROSITE" id="PS50862">
    <property type="entry name" value="AA_TRNA_LIGASE_II"/>
    <property type="match status" value="1"/>
</dbReference>
<evidence type="ECO:0000256" key="4">
    <source>
        <dbReference type="ARBA" id="ARBA00022598"/>
    </source>
</evidence>
<accession>A0ABY4SX26</accession>
<evidence type="ECO:0000256" key="10">
    <source>
        <dbReference type="HAMAP-Rule" id="MF_01569"/>
    </source>
</evidence>
<evidence type="ECO:0000313" key="12">
    <source>
        <dbReference type="EMBL" id="URJ25351.1"/>
    </source>
</evidence>
<keyword evidence="4 10" id="KW-0436">Ligase</keyword>
<comment type="subcellular location">
    <subcellularLocation>
        <location evidence="1 10">Cytoplasm</location>
    </subcellularLocation>
</comment>
<dbReference type="PANTHER" id="PTHR42753:SF2">
    <property type="entry name" value="PROLINE--TRNA LIGASE"/>
    <property type="match status" value="1"/>
</dbReference>
<dbReference type="Pfam" id="PF04073">
    <property type="entry name" value="tRNA_edit"/>
    <property type="match status" value="1"/>
</dbReference>
<keyword evidence="13" id="KW-1185">Reference proteome</keyword>
<dbReference type="CDD" id="cd00861">
    <property type="entry name" value="ProRS_anticodon_short"/>
    <property type="match status" value="1"/>
</dbReference>
<keyword evidence="8 10" id="KW-0030">Aminoacyl-tRNA synthetase</keyword>
<dbReference type="InterPro" id="IPR023717">
    <property type="entry name" value="Pro-tRNA-Synthase_IIa_type1"/>
</dbReference>
<evidence type="ECO:0000256" key="8">
    <source>
        <dbReference type="ARBA" id="ARBA00023146"/>
    </source>
</evidence>
<dbReference type="Pfam" id="PF03129">
    <property type="entry name" value="HGTP_anticodon"/>
    <property type="match status" value="1"/>
</dbReference>
<dbReference type="InterPro" id="IPR045864">
    <property type="entry name" value="aa-tRNA-synth_II/BPL/LPL"/>
</dbReference>
<evidence type="ECO:0000256" key="6">
    <source>
        <dbReference type="ARBA" id="ARBA00022840"/>
    </source>
</evidence>
<organism evidence="12 13">
    <name type="scientific">Candidatus Blochmannia ocreatus</name>
    <name type="common">nom. nud.</name>
    <dbReference type="NCBI Taxonomy" id="251538"/>
    <lineage>
        <taxon>Bacteria</taxon>
        <taxon>Pseudomonadati</taxon>
        <taxon>Pseudomonadota</taxon>
        <taxon>Gammaproteobacteria</taxon>
        <taxon>Enterobacterales</taxon>
        <taxon>Enterobacteriaceae</taxon>
        <taxon>ant endosymbionts</taxon>
        <taxon>Candidatus Blochmanniella</taxon>
    </lineage>
</organism>
<dbReference type="SUPFAM" id="SSF55681">
    <property type="entry name" value="Class II aaRS and biotin synthetases"/>
    <property type="match status" value="1"/>
</dbReference>
<dbReference type="NCBIfam" id="TIGR00409">
    <property type="entry name" value="proS_fam_II"/>
    <property type="match status" value="1"/>
</dbReference>
<dbReference type="EMBL" id="CP097762">
    <property type="protein sequence ID" value="URJ25351.1"/>
    <property type="molecule type" value="Genomic_DNA"/>
</dbReference>
<name>A0ABY4SX26_9ENTR</name>
<comment type="subunit">
    <text evidence="2 10">Homodimer.</text>
</comment>
<dbReference type="InterPro" id="IPR007214">
    <property type="entry name" value="YbaK/aa-tRNA-synth-assoc-dom"/>
</dbReference>
<dbReference type="PANTHER" id="PTHR42753">
    <property type="entry name" value="MITOCHONDRIAL RIBOSOME PROTEIN L39/PROLYL-TRNA LIGASE FAMILY MEMBER"/>
    <property type="match status" value="1"/>
</dbReference>
<feature type="domain" description="Aminoacyl-transfer RNA synthetases class-II family profile" evidence="11">
    <location>
        <begin position="38"/>
        <end position="477"/>
    </location>
</feature>
<sequence length="585" mass="66877">MRTSKYLLATLRDSPKSCSVISHKLMLRAGLVRCISSGLYVWLPTGLRVLKKIENIIREEMCKIGALEILMPIVQPADLWEKSGRLIKYGKELLYFRNRNNKGFVLGPTHEELVSKVFSKDIISHNRFPLIVYQIHTKYRDEARPRSGVIRAREFLMKDGYSFHINKESLQKTYNEMHEAYINIFNRIGLKFCVVQANPGKIGGMLSHEFQAYSETGEDTIALPIEFNNNFSNLKLSSCIKFTSIPFKEIFINETIRLVEDSSISSLEELISKFNLSVNSIVKTVLLQISTRYVKSPNSFLGIVIRANSKISDKKIKMILERYGYVLLSYVNVEEIYKLTGAQPNFLGPINLSVPLIIDYNAAVLDNFIAGSDVSGKYFFNMNWNKDILLPIIKDLCEESDVNFHNGGKSMPIMQNCTEIGHIFQLGQKYSNFIYDTVKKSSKNNISIEMGCYGIGITRIVAVLIEQNYDKNGILWPTIIAPFKLVIIPINMHSSVEVKKVAESVYEKLLQMPIIGMDILIDDRQEYLGTIFTDMELIGIPHMLVISDKGLTKGEVEYRDRKSKNVRKVKLNMLVDFLNKEIFYL</sequence>
<evidence type="ECO:0000256" key="5">
    <source>
        <dbReference type="ARBA" id="ARBA00022741"/>
    </source>
</evidence>
<keyword evidence="5 10" id="KW-0547">Nucleotide-binding</keyword>
<evidence type="ECO:0000256" key="9">
    <source>
        <dbReference type="ARBA" id="ARBA00047671"/>
    </source>
</evidence>
<evidence type="ECO:0000256" key="7">
    <source>
        <dbReference type="ARBA" id="ARBA00022917"/>
    </source>
</evidence>
<dbReference type="HAMAP" id="MF_01569">
    <property type="entry name" value="Pro_tRNA_synth_type1"/>
    <property type="match status" value="1"/>
</dbReference>
<evidence type="ECO:0000313" key="13">
    <source>
        <dbReference type="Proteomes" id="UP001056834"/>
    </source>
</evidence>
<comment type="catalytic activity">
    <reaction evidence="9 10">
        <text>tRNA(Pro) + L-proline + ATP = L-prolyl-tRNA(Pro) + AMP + diphosphate</text>
        <dbReference type="Rhea" id="RHEA:14305"/>
        <dbReference type="Rhea" id="RHEA-COMP:9700"/>
        <dbReference type="Rhea" id="RHEA-COMP:9702"/>
        <dbReference type="ChEBI" id="CHEBI:30616"/>
        <dbReference type="ChEBI" id="CHEBI:33019"/>
        <dbReference type="ChEBI" id="CHEBI:60039"/>
        <dbReference type="ChEBI" id="CHEBI:78442"/>
        <dbReference type="ChEBI" id="CHEBI:78532"/>
        <dbReference type="ChEBI" id="CHEBI:456215"/>
        <dbReference type="EC" id="6.1.1.15"/>
    </reaction>
</comment>
<dbReference type="SUPFAM" id="SSF55826">
    <property type="entry name" value="YbaK/ProRS associated domain"/>
    <property type="match status" value="1"/>
</dbReference>
<dbReference type="InterPro" id="IPR006195">
    <property type="entry name" value="aa-tRNA-synth_II"/>
</dbReference>
<protein>
    <recommendedName>
        <fullName evidence="10">Proline--tRNA ligase</fullName>
        <ecNumber evidence="10">6.1.1.15</ecNumber>
    </recommendedName>
    <alternativeName>
        <fullName evidence="10">Prolyl-tRNA synthetase</fullName>
        <shortName evidence="10">ProRS</shortName>
    </alternativeName>
</protein>
<reference evidence="12" key="1">
    <citation type="submission" date="2022-05" db="EMBL/GenBank/DDBJ databases">
        <title>Impact of host demography and evolutionary history on endosymbiont molecular evolution: a test in carpenter ants (Genus Camponotus) and their Blochmannia endosymbionts.</title>
        <authorList>
            <person name="Manthey J.D."/>
            <person name="Giron J.C."/>
            <person name="Hruska J.P."/>
        </authorList>
    </citation>
    <scope>NUCLEOTIDE SEQUENCE</scope>
    <source>
        <strain evidence="12">C-006</strain>
    </source>
</reference>
<dbReference type="InterPro" id="IPR002314">
    <property type="entry name" value="aa-tRNA-synt_IIb"/>
</dbReference>
<comment type="function">
    <text evidence="10">Catalyzes the attachment of proline to tRNA(Pro) in a two-step reaction: proline is first activated by ATP to form Pro-AMP and then transferred to the acceptor end of tRNA(Pro). As ProRS can inadvertently accommodate and process non-cognate amino acids such as alanine and cysteine, to avoid such errors it has two additional distinct editing activities against alanine. One activity is designated as 'pretransfer' editing and involves the tRNA(Pro)-independent hydrolysis of activated Ala-AMP. The other activity is designated 'posttransfer' editing and involves deacylation of mischarged Ala-tRNA(Pro). The misacylated Cys-tRNA(Pro) is not edited by ProRS.</text>
</comment>
<dbReference type="InterPro" id="IPR036621">
    <property type="entry name" value="Anticodon-bd_dom_sf"/>
</dbReference>
<dbReference type="Pfam" id="PF00587">
    <property type="entry name" value="tRNA-synt_2b"/>
    <property type="match status" value="1"/>
</dbReference>
<dbReference type="InterPro" id="IPR002316">
    <property type="entry name" value="Pro-tRNA-ligase_IIa"/>
</dbReference>
<dbReference type="NCBIfam" id="NF006625">
    <property type="entry name" value="PRK09194.1"/>
    <property type="match status" value="1"/>
</dbReference>
<dbReference type="Gene3D" id="3.30.930.10">
    <property type="entry name" value="Bira Bifunctional Protein, Domain 2"/>
    <property type="match status" value="2"/>
</dbReference>
<keyword evidence="3 10" id="KW-0963">Cytoplasm</keyword>
<dbReference type="CDD" id="cd00779">
    <property type="entry name" value="ProRS_core_prok"/>
    <property type="match status" value="1"/>
</dbReference>
<dbReference type="InterPro" id="IPR004500">
    <property type="entry name" value="Pro-tRNA-synth_IIa_bac-type"/>
</dbReference>
<comment type="similarity">
    <text evidence="10">Belongs to the class-II aminoacyl-tRNA synthetase family. ProS type 1 subfamily.</text>
</comment>
<evidence type="ECO:0000256" key="3">
    <source>
        <dbReference type="ARBA" id="ARBA00022490"/>
    </source>
</evidence>
<proteinExistence type="inferred from homology"/>
<evidence type="ECO:0000256" key="1">
    <source>
        <dbReference type="ARBA" id="ARBA00004496"/>
    </source>
</evidence>
<dbReference type="Gene3D" id="3.90.960.10">
    <property type="entry name" value="YbaK/aminoacyl-tRNA synthetase-associated domain"/>
    <property type="match status" value="1"/>
</dbReference>
<dbReference type="PRINTS" id="PR01046">
    <property type="entry name" value="TRNASYNTHPRO"/>
</dbReference>
<dbReference type="Gene3D" id="3.40.50.800">
    <property type="entry name" value="Anticodon-binding domain"/>
    <property type="match status" value="1"/>
</dbReference>
<dbReference type="InterPro" id="IPR036754">
    <property type="entry name" value="YbaK/aa-tRNA-synt-asso_dom_sf"/>
</dbReference>
<dbReference type="InterPro" id="IPR004154">
    <property type="entry name" value="Anticodon-bd"/>
</dbReference>
<dbReference type="InterPro" id="IPR033730">
    <property type="entry name" value="ProRS_core_prok"/>
</dbReference>
<gene>
    <name evidence="10" type="primary">proS</name>
    <name evidence="12" type="ORF">M9405_01345</name>
</gene>
<dbReference type="EC" id="6.1.1.15" evidence="10"/>
<dbReference type="GO" id="GO:0004827">
    <property type="term" value="F:proline-tRNA ligase activity"/>
    <property type="evidence" value="ECO:0007669"/>
    <property type="project" value="UniProtKB-EC"/>
</dbReference>
<evidence type="ECO:0000256" key="2">
    <source>
        <dbReference type="ARBA" id="ARBA00011738"/>
    </source>
</evidence>
<keyword evidence="7 10" id="KW-0648">Protein biosynthesis</keyword>
<dbReference type="InterPro" id="IPR044140">
    <property type="entry name" value="ProRS_anticodon_short"/>
</dbReference>
<evidence type="ECO:0000259" key="11">
    <source>
        <dbReference type="PROSITE" id="PS50862"/>
    </source>
</evidence>
<dbReference type="InterPro" id="IPR050062">
    <property type="entry name" value="Pro-tRNA_synthetase"/>
</dbReference>